<protein>
    <submittedName>
        <fullName evidence="1">Uncharacterized protein</fullName>
    </submittedName>
</protein>
<comment type="caution">
    <text evidence="1">The sequence shown here is derived from an EMBL/GenBank/DDBJ whole genome shotgun (WGS) entry which is preliminary data.</text>
</comment>
<name>A0ABV2JCS4_9STRE</name>
<dbReference type="Proteomes" id="UP001549037">
    <property type="component" value="Unassembled WGS sequence"/>
</dbReference>
<evidence type="ECO:0000313" key="2">
    <source>
        <dbReference type="Proteomes" id="UP001549037"/>
    </source>
</evidence>
<evidence type="ECO:0000313" key="1">
    <source>
        <dbReference type="EMBL" id="MET3633562.1"/>
    </source>
</evidence>
<proteinExistence type="predicted"/>
<reference evidence="1 2" key="1">
    <citation type="submission" date="2024-06" db="EMBL/GenBank/DDBJ databases">
        <title>Genomic Encyclopedia of Type Strains, Phase IV (KMG-IV): sequencing the most valuable type-strain genomes for metagenomic binning, comparative biology and taxonomic classification.</title>
        <authorList>
            <person name="Goeker M."/>
        </authorList>
    </citation>
    <scope>NUCLEOTIDE SEQUENCE [LARGE SCALE GENOMIC DNA]</scope>
    <source>
        <strain evidence="1 2">DSM 28302</strain>
    </source>
</reference>
<keyword evidence="2" id="KW-1185">Reference proteome</keyword>
<accession>A0ABV2JCS4</accession>
<gene>
    <name evidence="1" type="ORF">ABID28_000192</name>
</gene>
<dbReference type="RefSeq" id="WP_354367227.1">
    <property type="nucleotide sequence ID" value="NZ_JBEPLN010000002.1"/>
</dbReference>
<dbReference type="EMBL" id="JBEPLN010000002">
    <property type="protein sequence ID" value="MET3633562.1"/>
    <property type="molecule type" value="Genomic_DNA"/>
</dbReference>
<sequence length="68" mass="8104">MTPLLLNLTDTDYQALRAFTHRITAVEELLQDETMKRHYPRLEQELDTIYSEQNAFIAHLKTRQEKTI</sequence>
<organism evidence="1 2">
    <name type="scientific">Streptococcus porcorum</name>
    <dbReference type="NCBI Taxonomy" id="701526"/>
    <lineage>
        <taxon>Bacteria</taxon>
        <taxon>Bacillati</taxon>
        <taxon>Bacillota</taxon>
        <taxon>Bacilli</taxon>
        <taxon>Lactobacillales</taxon>
        <taxon>Streptococcaceae</taxon>
        <taxon>Streptococcus</taxon>
    </lineage>
</organism>